<dbReference type="Proteomes" id="UP001156664">
    <property type="component" value="Unassembled WGS sequence"/>
</dbReference>
<dbReference type="InterPro" id="IPR016187">
    <property type="entry name" value="CTDL_fold"/>
</dbReference>
<dbReference type="PANTHER" id="PTHR23150:SF19">
    <property type="entry name" value="FORMYLGLYCINE-GENERATING ENZYME"/>
    <property type="match status" value="1"/>
</dbReference>
<dbReference type="InterPro" id="IPR051043">
    <property type="entry name" value="Sulfatase_Mod_Factor_Kinase"/>
</dbReference>
<evidence type="ECO:0000259" key="1">
    <source>
        <dbReference type="Pfam" id="PF03781"/>
    </source>
</evidence>
<sequence>MFEPVSLRGGEFLMGSDRFYPEERPVRPASVNAFLMDATPATNAQFAQFVMQTGYVTDAEKGGSSHVFVMTGGPVDLRQPSQWWKVVEGACWHSPDGPTAGLKHNPEHLDPDFARLPVVHVSLQDAKAYARWCKGQLPTEAQWEYAARGGLVQADFAWGNVFTPEGQAMAHTWKGSFPWQYSAENKRPAPLAVGSLPANGYGLYDMIGNVWEWTLSPFDLREQTQCPCSLPASDSRLWTLKGGSFLCAAEYCLRYRPAARIGASHLTSTSHIGFRCVYTDGPNLRTRV</sequence>
<dbReference type="RefSeq" id="WP_284279374.1">
    <property type="nucleotide sequence ID" value="NZ_BSOJ01000002.1"/>
</dbReference>
<dbReference type="InterPro" id="IPR005532">
    <property type="entry name" value="SUMF_dom"/>
</dbReference>
<organism evidence="2 3">
    <name type="scientific">Limnobacter litoralis</name>
    <dbReference type="NCBI Taxonomy" id="481366"/>
    <lineage>
        <taxon>Bacteria</taxon>
        <taxon>Pseudomonadati</taxon>
        <taxon>Pseudomonadota</taxon>
        <taxon>Betaproteobacteria</taxon>
        <taxon>Burkholderiales</taxon>
        <taxon>Burkholderiaceae</taxon>
        <taxon>Limnobacter</taxon>
    </lineage>
</organism>
<protein>
    <recommendedName>
        <fullName evidence="1">Sulfatase-modifying factor enzyme-like domain-containing protein</fullName>
    </recommendedName>
</protein>
<evidence type="ECO:0000313" key="2">
    <source>
        <dbReference type="EMBL" id="GLR25074.1"/>
    </source>
</evidence>
<evidence type="ECO:0000313" key="3">
    <source>
        <dbReference type="Proteomes" id="UP001156664"/>
    </source>
</evidence>
<reference evidence="3" key="1">
    <citation type="journal article" date="2019" name="Int. J. Syst. Evol. Microbiol.">
        <title>The Global Catalogue of Microorganisms (GCM) 10K type strain sequencing project: providing services to taxonomists for standard genome sequencing and annotation.</title>
        <authorList>
            <consortium name="The Broad Institute Genomics Platform"/>
            <consortium name="The Broad Institute Genome Sequencing Center for Infectious Disease"/>
            <person name="Wu L."/>
            <person name="Ma J."/>
        </authorList>
    </citation>
    <scope>NUCLEOTIDE SEQUENCE [LARGE SCALE GENOMIC DNA]</scope>
    <source>
        <strain evidence="3">NBRC 105857</strain>
    </source>
</reference>
<comment type="caution">
    <text evidence="2">The sequence shown here is derived from an EMBL/GenBank/DDBJ whole genome shotgun (WGS) entry which is preliminary data.</text>
</comment>
<feature type="domain" description="Sulfatase-modifying factor enzyme-like" evidence="1">
    <location>
        <begin position="5"/>
        <end position="277"/>
    </location>
</feature>
<accession>A0ABQ5YKK7</accession>
<dbReference type="PANTHER" id="PTHR23150">
    <property type="entry name" value="SULFATASE MODIFYING FACTOR 1, 2"/>
    <property type="match status" value="1"/>
</dbReference>
<gene>
    <name evidence="2" type="ORF">GCM10007875_01610</name>
</gene>
<dbReference type="Gene3D" id="3.90.1580.10">
    <property type="entry name" value="paralog of FGE (formylglycine-generating enzyme)"/>
    <property type="match status" value="1"/>
</dbReference>
<keyword evidence="3" id="KW-1185">Reference proteome</keyword>
<proteinExistence type="predicted"/>
<dbReference type="Pfam" id="PF03781">
    <property type="entry name" value="FGE-sulfatase"/>
    <property type="match status" value="1"/>
</dbReference>
<name>A0ABQ5YKK7_9BURK</name>
<dbReference type="EMBL" id="BSOJ01000002">
    <property type="protein sequence ID" value="GLR25074.1"/>
    <property type="molecule type" value="Genomic_DNA"/>
</dbReference>
<dbReference type="InterPro" id="IPR042095">
    <property type="entry name" value="SUMF_sf"/>
</dbReference>
<dbReference type="SUPFAM" id="SSF56436">
    <property type="entry name" value="C-type lectin-like"/>
    <property type="match status" value="1"/>
</dbReference>